<keyword evidence="10" id="KW-0408">Iron</keyword>
<dbReference type="SFLD" id="SFLDF00295">
    <property type="entry name" value="threonylcarbamoyladenosine_tRN"/>
    <property type="match status" value="1"/>
</dbReference>
<dbReference type="PROSITE" id="PS51918">
    <property type="entry name" value="RADICAL_SAM"/>
    <property type="match status" value="1"/>
</dbReference>
<dbReference type="PANTHER" id="PTHR43837">
    <property type="entry name" value="RIBOSOMAL PROTEIN S12 METHYLTHIOTRANSFERASE RIMO"/>
    <property type="match status" value="1"/>
</dbReference>
<evidence type="ECO:0000256" key="14">
    <source>
        <dbReference type="ARBA" id="ARBA00061574"/>
    </source>
</evidence>
<evidence type="ECO:0000256" key="5">
    <source>
        <dbReference type="ARBA" id="ARBA00022490"/>
    </source>
</evidence>
<dbReference type="SMART" id="SM00729">
    <property type="entry name" value="Elp3"/>
    <property type="match status" value="1"/>
</dbReference>
<dbReference type="InterPro" id="IPR006638">
    <property type="entry name" value="Elp3/MiaA/NifB-like_rSAM"/>
</dbReference>
<gene>
    <name evidence="18" type="primary">mtaB</name>
    <name evidence="18" type="ORF">ACLFYP115_01603</name>
</gene>
<dbReference type="GO" id="GO:0046872">
    <property type="term" value="F:metal ion binding"/>
    <property type="evidence" value="ECO:0007669"/>
    <property type="project" value="UniProtKB-KW"/>
</dbReference>
<comment type="cofactor">
    <cofactor evidence="1">
        <name>[4Fe-4S] cluster</name>
        <dbReference type="ChEBI" id="CHEBI:49883"/>
    </cofactor>
</comment>
<feature type="domain" description="Radical SAM core" evidence="17">
    <location>
        <begin position="143"/>
        <end position="375"/>
    </location>
</feature>
<dbReference type="EMBL" id="CACRSQ010000003">
    <property type="protein sequence ID" value="VYT08989.1"/>
    <property type="molecule type" value="Genomic_DNA"/>
</dbReference>
<evidence type="ECO:0000256" key="12">
    <source>
        <dbReference type="ARBA" id="ARBA00031213"/>
    </source>
</evidence>
<evidence type="ECO:0000256" key="1">
    <source>
        <dbReference type="ARBA" id="ARBA00001966"/>
    </source>
</evidence>
<evidence type="ECO:0000259" key="17">
    <source>
        <dbReference type="PROSITE" id="PS51918"/>
    </source>
</evidence>
<comment type="catalytic activity">
    <reaction evidence="13">
        <text>N(6)-L-threonylcarbamoyladenosine(37) in tRNA + (sulfur carrier)-SH + AH2 + 2 S-adenosyl-L-methionine = 2-methylsulfanyl-N(6)-L-threonylcarbamoyladenosine(37) in tRNA + (sulfur carrier)-H + 5'-deoxyadenosine + L-methionine + A + S-adenosyl-L-homocysteine + 2 H(+)</text>
        <dbReference type="Rhea" id="RHEA:37075"/>
        <dbReference type="Rhea" id="RHEA-COMP:10163"/>
        <dbReference type="Rhea" id="RHEA-COMP:11092"/>
        <dbReference type="Rhea" id="RHEA-COMP:14737"/>
        <dbReference type="Rhea" id="RHEA-COMP:14739"/>
        <dbReference type="ChEBI" id="CHEBI:13193"/>
        <dbReference type="ChEBI" id="CHEBI:15378"/>
        <dbReference type="ChEBI" id="CHEBI:17319"/>
        <dbReference type="ChEBI" id="CHEBI:17499"/>
        <dbReference type="ChEBI" id="CHEBI:29917"/>
        <dbReference type="ChEBI" id="CHEBI:57844"/>
        <dbReference type="ChEBI" id="CHEBI:57856"/>
        <dbReference type="ChEBI" id="CHEBI:59789"/>
        <dbReference type="ChEBI" id="CHEBI:64428"/>
        <dbReference type="ChEBI" id="CHEBI:74418"/>
        <dbReference type="ChEBI" id="CHEBI:74420"/>
        <dbReference type="EC" id="2.8.4.5"/>
    </reaction>
</comment>
<dbReference type="Pfam" id="PF04055">
    <property type="entry name" value="Radical_SAM"/>
    <property type="match status" value="1"/>
</dbReference>
<dbReference type="InterPro" id="IPR007197">
    <property type="entry name" value="rSAM"/>
</dbReference>
<dbReference type="Gene3D" id="3.80.30.20">
    <property type="entry name" value="tm_1862 like domain"/>
    <property type="match status" value="1"/>
</dbReference>
<dbReference type="GO" id="GO:0051539">
    <property type="term" value="F:4 iron, 4 sulfur cluster binding"/>
    <property type="evidence" value="ECO:0007669"/>
    <property type="project" value="UniProtKB-KW"/>
</dbReference>
<dbReference type="GO" id="GO:0005829">
    <property type="term" value="C:cytosol"/>
    <property type="evidence" value="ECO:0007669"/>
    <property type="project" value="TreeGrafter"/>
</dbReference>
<evidence type="ECO:0000256" key="11">
    <source>
        <dbReference type="ARBA" id="ARBA00023014"/>
    </source>
</evidence>
<keyword evidence="9" id="KW-0479">Metal-binding</keyword>
<dbReference type="InterPro" id="IPR058240">
    <property type="entry name" value="rSAM_sf"/>
</dbReference>
<organism evidence="18">
    <name type="scientific">Anaerostipes caccae</name>
    <dbReference type="NCBI Taxonomy" id="105841"/>
    <lineage>
        <taxon>Bacteria</taxon>
        <taxon>Bacillati</taxon>
        <taxon>Bacillota</taxon>
        <taxon>Clostridia</taxon>
        <taxon>Lachnospirales</taxon>
        <taxon>Lachnospiraceae</taxon>
        <taxon>Anaerostipes</taxon>
    </lineage>
</organism>
<dbReference type="InterPro" id="IPR013848">
    <property type="entry name" value="Methylthiotransferase_N"/>
</dbReference>
<dbReference type="SFLD" id="SFLDG01082">
    <property type="entry name" value="B12-binding_domain_containing"/>
    <property type="match status" value="1"/>
</dbReference>
<accession>A0A6N2TVF4</accession>
<dbReference type="Gene3D" id="3.40.50.12160">
    <property type="entry name" value="Methylthiotransferase, N-terminal domain"/>
    <property type="match status" value="1"/>
</dbReference>
<dbReference type="PROSITE" id="PS01278">
    <property type="entry name" value="MTTASE_RADICAL"/>
    <property type="match status" value="1"/>
</dbReference>
<evidence type="ECO:0000259" key="16">
    <source>
        <dbReference type="PROSITE" id="PS51449"/>
    </source>
</evidence>
<dbReference type="AlphaFoldDB" id="A0A6N2TVF4"/>
<dbReference type="FunFam" id="3.40.50.12160:FF:000004">
    <property type="entry name" value="Threonylcarbamoyladenosine tRNA methylthiotransferase MtaB"/>
    <property type="match status" value="1"/>
</dbReference>
<dbReference type="EC" id="2.8.4.5" evidence="3"/>
<dbReference type="InterPro" id="IPR034557">
    <property type="entry name" value="ThrcA_tRNA_MEthiotransferase"/>
</dbReference>
<dbReference type="InterPro" id="IPR006467">
    <property type="entry name" value="MiaB-like_bact"/>
</dbReference>
<evidence type="ECO:0000256" key="3">
    <source>
        <dbReference type="ARBA" id="ARBA00013273"/>
    </source>
</evidence>
<reference evidence="18" key="1">
    <citation type="submission" date="2019-11" db="EMBL/GenBank/DDBJ databases">
        <authorList>
            <person name="Feng L."/>
        </authorList>
    </citation>
    <scope>NUCLEOTIDE SEQUENCE</scope>
    <source>
        <strain evidence="18">AcaccaeLFYP115</strain>
    </source>
</reference>
<dbReference type="GO" id="GO:0035598">
    <property type="term" value="F:tRNA (N(6)-L-threonylcarbamoyladenosine(37)-C(2))-methylthiotransferase activity"/>
    <property type="evidence" value="ECO:0007669"/>
    <property type="project" value="UniProtKB-EC"/>
</dbReference>
<keyword evidence="11" id="KW-0411">Iron-sulfur</keyword>
<comment type="similarity">
    <text evidence="14">Belongs to the methylthiotransferase family. MtaB subfamily.</text>
</comment>
<dbReference type="InterPro" id="IPR020612">
    <property type="entry name" value="Methylthiotransferase_CS"/>
</dbReference>
<dbReference type="InterPro" id="IPR038135">
    <property type="entry name" value="Methylthiotransferase_N_sf"/>
</dbReference>
<dbReference type="PROSITE" id="PS51449">
    <property type="entry name" value="MTTASE_N"/>
    <property type="match status" value="1"/>
</dbReference>
<keyword evidence="7" id="KW-0949">S-adenosyl-L-methionine</keyword>
<evidence type="ECO:0000313" key="18">
    <source>
        <dbReference type="EMBL" id="VYT08989.1"/>
    </source>
</evidence>
<protein>
    <recommendedName>
        <fullName evidence="15">Threonylcarbamoyladenosine tRNA methylthiotransferase MtaB</fullName>
        <ecNumber evidence="3">2.8.4.5</ecNumber>
    </recommendedName>
    <alternativeName>
        <fullName evidence="12">tRNA-t(6)A37 methylthiotransferase</fullName>
    </alternativeName>
</protein>
<dbReference type="Pfam" id="PF00919">
    <property type="entry name" value="UPF0004"/>
    <property type="match status" value="1"/>
</dbReference>
<evidence type="ECO:0000256" key="7">
    <source>
        <dbReference type="ARBA" id="ARBA00022691"/>
    </source>
</evidence>
<keyword evidence="8" id="KW-0819">tRNA processing</keyword>
<keyword evidence="6 18" id="KW-0808">Transferase</keyword>
<dbReference type="InterPro" id="IPR023404">
    <property type="entry name" value="rSAM_horseshoe"/>
</dbReference>
<proteinExistence type="inferred from homology"/>
<sequence length="439" mass="49421">MSLKNVKAAVVTLGCKVNQYESDAMFDMLTDAGAEIVSPKEGADIYIVNTCSVTNIAERKSRQMLHRAKKLNPDTVVAAVGCYAQVGKEELKKDPLIDLIIGNNKKKDLIPILEKYFEGHRRDAEVLDLSSGSEYEALHVRHLNEHTRAYIKVQDGCNQFCSYCIIPYARGRVRSRDMEDVLSEIRGLAQNGCREFVITGIHVCSYGTDLDGDKGLIDLLEEIGKVGGVDRIRLGSLEPGIITEDFVKRLQSIEQFCPHFHLSLQSGCDATLKRMNRKYTTDEIREKAEILRKAYEDPALTTDIIVGFPGETEEEFEATRKFLEEIGLYEMHVFKYSKRAGTRAAVMEDQVNDQEKARRSAVLIAMNEEHKNAFENRQIGTRRKVLIEEKLRNSSGNFYVGHTKEYVKVAVESEEPLENQIVEVELTGITGEGYVAGNV</sequence>
<dbReference type="SFLD" id="SFLDS00029">
    <property type="entry name" value="Radical_SAM"/>
    <property type="match status" value="1"/>
</dbReference>
<keyword evidence="5" id="KW-0963">Cytoplasm</keyword>
<evidence type="ECO:0000256" key="9">
    <source>
        <dbReference type="ARBA" id="ARBA00022723"/>
    </source>
</evidence>
<dbReference type="NCBIfam" id="TIGR00089">
    <property type="entry name" value="MiaB/RimO family radical SAM methylthiotransferase"/>
    <property type="match status" value="1"/>
</dbReference>
<dbReference type="FunFam" id="3.80.30.20:FF:000001">
    <property type="entry name" value="tRNA-2-methylthio-N(6)-dimethylallyladenosine synthase 2"/>
    <property type="match status" value="1"/>
</dbReference>
<evidence type="ECO:0000256" key="4">
    <source>
        <dbReference type="ARBA" id="ARBA00022485"/>
    </source>
</evidence>
<dbReference type="SFLD" id="SFLDG01061">
    <property type="entry name" value="methylthiotransferase"/>
    <property type="match status" value="1"/>
</dbReference>
<keyword evidence="4" id="KW-0004">4Fe-4S</keyword>
<comment type="function">
    <text evidence="2">Catalyzes the methylthiolation of N6-threonylcarbamoyladenosine (t(6)A), leading to the formation of 2-methylthio-N6-threonylcarbamoyladenosine (ms(2)t(6)A) at position 37 in tRNAs that read codons beginning with adenine.</text>
</comment>
<evidence type="ECO:0000256" key="8">
    <source>
        <dbReference type="ARBA" id="ARBA00022694"/>
    </source>
</evidence>
<evidence type="ECO:0000256" key="2">
    <source>
        <dbReference type="ARBA" id="ARBA00002399"/>
    </source>
</evidence>
<dbReference type="CDD" id="cd01335">
    <property type="entry name" value="Radical_SAM"/>
    <property type="match status" value="1"/>
</dbReference>
<dbReference type="InterPro" id="IPR005840">
    <property type="entry name" value="Ribosomal_uS12_MeSTrfase_RimO"/>
</dbReference>
<dbReference type="SUPFAM" id="SSF102114">
    <property type="entry name" value="Radical SAM enzymes"/>
    <property type="match status" value="1"/>
</dbReference>
<evidence type="ECO:0000256" key="15">
    <source>
        <dbReference type="ARBA" id="ARBA00069898"/>
    </source>
</evidence>
<evidence type="ECO:0000256" key="13">
    <source>
        <dbReference type="ARBA" id="ARBA00051661"/>
    </source>
</evidence>
<evidence type="ECO:0000256" key="10">
    <source>
        <dbReference type="ARBA" id="ARBA00023004"/>
    </source>
</evidence>
<dbReference type="InterPro" id="IPR005839">
    <property type="entry name" value="Methylthiotransferase"/>
</dbReference>
<feature type="domain" description="MTTase N-terminal" evidence="16">
    <location>
        <begin position="6"/>
        <end position="118"/>
    </location>
</feature>
<dbReference type="NCBIfam" id="TIGR01579">
    <property type="entry name" value="MiaB-like-C"/>
    <property type="match status" value="1"/>
</dbReference>
<name>A0A6N2TVF4_9FIRM</name>
<dbReference type="RefSeq" id="WP_006567267.1">
    <property type="nucleotide sequence ID" value="NZ_BAABZP010000001.1"/>
</dbReference>
<dbReference type="GO" id="GO:0035599">
    <property type="term" value="F:aspartic acid methylthiotransferase activity"/>
    <property type="evidence" value="ECO:0007669"/>
    <property type="project" value="TreeGrafter"/>
</dbReference>
<dbReference type="PANTHER" id="PTHR43837:SF1">
    <property type="entry name" value="RIBOSOMAL PROTEIN US12 METHYLTHIOTRANSFERASE RIMO"/>
    <property type="match status" value="1"/>
</dbReference>
<evidence type="ECO:0000256" key="6">
    <source>
        <dbReference type="ARBA" id="ARBA00022679"/>
    </source>
</evidence>